<sequence>MVSISCCISKLSLQEMAFMISKNRQSLSESEKMTEAAETLDSVTTQLFLKSSSTQRSAQRLDKDVVLRRLRYHKTLNKVKNTFQAIRAPEDGGTVSDYNEKWLEQGDNFSFP</sequence>
<gene>
    <name evidence="1" type="ORF">FPE_LOCUS248</name>
</gene>
<organism evidence="1 2">
    <name type="scientific">Fraxinus pennsylvanica</name>
    <dbReference type="NCBI Taxonomy" id="56036"/>
    <lineage>
        <taxon>Eukaryota</taxon>
        <taxon>Viridiplantae</taxon>
        <taxon>Streptophyta</taxon>
        <taxon>Embryophyta</taxon>
        <taxon>Tracheophyta</taxon>
        <taxon>Spermatophyta</taxon>
        <taxon>Magnoliopsida</taxon>
        <taxon>eudicotyledons</taxon>
        <taxon>Gunneridae</taxon>
        <taxon>Pentapetalae</taxon>
        <taxon>asterids</taxon>
        <taxon>lamiids</taxon>
        <taxon>Lamiales</taxon>
        <taxon>Oleaceae</taxon>
        <taxon>Oleeae</taxon>
        <taxon>Fraxinus</taxon>
    </lineage>
</organism>
<dbReference type="Proteomes" id="UP000834106">
    <property type="component" value="Chromosome 1"/>
</dbReference>
<evidence type="ECO:0000313" key="1">
    <source>
        <dbReference type="EMBL" id="CAI9752817.1"/>
    </source>
</evidence>
<dbReference type="PANTHER" id="PTHR35324:SF4">
    <property type="entry name" value="EXPRESSED PROTEIN"/>
    <property type="match status" value="1"/>
</dbReference>
<protein>
    <submittedName>
        <fullName evidence="1">Uncharacterized protein</fullName>
    </submittedName>
</protein>
<dbReference type="EMBL" id="OU503036">
    <property type="protein sequence ID" value="CAI9752817.1"/>
    <property type="molecule type" value="Genomic_DNA"/>
</dbReference>
<dbReference type="PANTHER" id="PTHR35324">
    <property type="entry name" value="BNAA08G03750D PROTEIN"/>
    <property type="match status" value="1"/>
</dbReference>
<keyword evidence="2" id="KW-1185">Reference proteome</keyword>
<proteinExistence type="predicted"/>
<accession>A0AAD2DFV9</accession>
<reference evidence="1" key="1">
    <citation type="submission" date="2023-05" db="EMBL/GenBank/DDBJ databases">
        <authorList>
            <person name="Huff M."/>
        </authorList>
    </citation>
    <scope>NUCLEOTIDE SEQUENCE</scope>
</reference>
<evidence type="ECO:0000313" key="2">
    <source>
        <dbReference type="Proteomes" id="UP000834106"/>
    </source>
</evidence>
<name>A0AAD2DFV9_9LAMI</name>
<dbReference type="AlphaFoldDB" id="A0AAD2DFV9"/>